<dbReference type="GO" id="GO:0003677">
    <property type="term" value="F:DNA binding"/>
    <property type="evidence" value="ECO:0007669"/>
    <property type="project" value="InterPro"/>
</dbReference>
<protein>
    <submittedName>
        <fullName evidence="2">Helix-turn-helix domain-containing protein</fullName>
    </submittedName>
</protein>
<dbReference type="SUPFAM" id="SSF46955">
    <property type="entry name" value="Putative DNA-binding domain"/>
    <property type="match status" value="1"/>
</dbReference>
<dbReference type="NCBIfam" id="TIGR01764">
    <property type="entry name" value="excise"/>
    <property type="match status" value="1"/>
</dbReference>
<dbReference type="InterPro" id="IPR010093">
    <property type="entry name" value="SinI_DNA-bd"/>
</dbReference>
<dbReference type="AlphaFoldDB" id="A0A7V8RET4"/>
<comment type="caution">
    <text evidence="2">The sequence shown here is derived from an EMBL/GenBank/DDBJ whole genome shotgun (WGS) entry which is preliminary data.</text>
</comment>
<dbReference type="InterPro" id="IPR041657">
    <property type="entry name" value="HTH_17"/>
</dbReference>
<dbReference type="RefSeq" id="WP_425543262.1">
    <property type="nucleotide sequence ID" value="NZ_BAAAGB010000001.1"/>
</dbReference>
<evidence type="ECO:0000313" key="2">
    <source>
        <dbReference type="EMBL" id="MBA1374955.1"/>
    </source>
</evidence>
<dbReference type="Proteomes" id="UP000589292">
    <property type="component" value="Unassembled WGS sequence"/>
</dbReference>
<name>A0A7V8RET4_9SPHN</name>
<sequence length="85" mass="9509">MPKMTAIKSPSDSCRIDLFRVHRQSPGCIIMDRLYTIKQVCDIAGIGRSTVYRENLASRLPFVKVGRATRIRASDLKGWLDSLGA</sequence>
<reference evidence="2 3" key="1">
    <citation type="journal article" date="1994" name="Int. J. Syst. Bacteriol.">
        <title>Phylogenetic positions of novel aerobic, bacteriochlorophyll a-containing bacteria and description of Roseococcus thiosulfatophilus gen. nov., sp. nov., Erythromicrobium ramosum gen. nov., sp. nov., and Erythrobacter litoralis sp. nov.</title>
        <authorList>
            <person name="Yurkov V."/>
            <person name="Stackebrandt E."/>
            <person name="Holmes A."/>
            <person name="Fuerst J.A."/>
            <person name="Hugenholtz P."/>
            <person name="Golecki J."/>
            <person name="Gad'on N."/>
            <person name="Gorlenko V.M."/>
            <person name="Kompantseva E.I."/>
            <person name="Drews G."/>
        </authorList>
    </citation>
    <scope>NUCLEOTIDE SEQUENCE [LARGE SCALE GENOMIC DNA]</scope>
    <source>
        <strain evidence="2 3">KR-99</strain>
    </source>
</reference>
<keyword evidence="3" id="KW-1185">Reference proteome</keyword>
<proteinExistence type="predicted"/>
<dbReference type="InterPro" id="IPR009061">
    <property type="entry name" value="DNA-bd_dom_put_sf"/>
</dbReference>
<gene>
    <name evidence="2" type="ORF">FG486_11450</name>
</gene>
<evidence type="ECO:0000313" key="3">
    <source>
        <dbReference type="Proteomes" id="UP000589292"/>
    </source>
</evidence>
<accession>A0A7V8RET4</accession>
<dbReference type="EMBL" id="VDES01000002">
    <property type="protein sequence ID" value="MBA1374955.1"/>
    <property type="molecule type" value="Genomic_DNA"/>
</dbReference>
<dbReference type="Pfam" id="PF12728">
    <property type="entry name" value="HTH_17"/>
    <property type="match status" value="1"/>
</dbReference>
<feature type="domain" description="Helix-turn-helix" evidence="1">
    <location>
        <begin position="34"/>
        <end position="82"/>
    </location>
</feature>
<organism evidence="2 3">
    <name type="scientific">Sphingomonas ursincola</name>
    <dbReference type="NCBI Taxonomy" id="56361"/>
    <lineage>
        <taxon>Bacteria</taxon>
        <taxon>Pseudomonadati</taxon>
        <taxon>Pseudomonadota</taxon>
        <taxon>Alphaproteobacteria</taxon>
        <taxon>Sphingomonadales</taxon>
        <taxon>Sphingomonadaceae</taxon>
        <taxon>Sphingomonas</taxon>
    </lineage>
</organism>
<evidence type="ECO:0000259" key="1">
    <source>
        <dbReference type="Pfam" id="PF12728"/>
    </source>
</evidence>